<dbReference type="GO" id="GO:0004161">
    <property type="term" value="F:dimethylallyltranstransferase activity"/>
    <property type="evidence" value="ECO:0007669"/>
    <property type="project" value="TreeGrafter"/>
</dbReference>
<evidence type="ECO:0000313" key="14">
    <source>
        <dbReference type="Proteomes" id="UP000188268"/>
    </source>
</evidence>
<evidence type="ECO:0000256" key="2">
    <source>
        <dbReference type="ARBA" id="ARBA00006706"/>
    </source>
</evidence>
<dbReference type="STRING" id="210143.A0A1R3JYF3"/>
<proteinExistence type="inferred from homology"/>
<dbReference type="InterPro" id="IPR039702">
    <property type="entry name" value="FPS1-like"/>
</dbReference>
<accession>A0A1R3JYF3</accession>
<comment type="function">
    <text evidence="12">Catalyzes the sequential condensation of isopentenyl pyrophosphate with the allylic pyrophosphates, dimethylallyl pyrophosphate, and then with the resultant geranylpyrophosphate to the ultimate product farnesyl pyrophosphate.</text>
</comment>
<evidence type="ECO:0000313" key="13">
    <source>
        <dbReference type="EMBL" id="OMO99851.1"/>
    </source>
</evidence>
<keyword evidence="5" id="KW-0479">Metal-binding</keyword>
<gene>
    <name evidence="13" type="ORF">CCACVL1_03580</name>
</gene>
<reference evidence="13 14" key="1">
    <citation type="submission" date="2013-09" db="EMBL/GenBank/DDBJ databases">
        <title>Corchorus capsularis genome sequencing.</title>
        <authorList>
            <person name="Alam M."/>
            <person name="Haque M.S."/>
            <person name="Islam M.S."/>
            <person name="Emdad E.M."/>
            <person name="Islam M.M."/>
            <person name="Ahmed B."/>
            <person name="Halim A."/>
            <person name="Hossen Q.M.M."/>
            <person name="Hossain M.Z."/>
            <person name="Ahmed R."/>
            <person name="Khan M.M."/>
            <person name="Islam R."/>
            <person name="Rashid M.M."/>
            <person name="Khan S.A."/>
            <person name="Rahman M.S."/>
            <person name="Alam M."/>
        </authorList>
    </citation>
    <scope>NUCLEOTIDE SEQUENCE [LARGE SCALE GENOMIC DNA]</scope>
    <source>
        <strain evidence="14">cv. CVL-1</strain>
        <tissue evidence="13">Whole seedling</tissue>
    </source>
</reference>
<dbReference type="Gene3D" id="1.10.600.10">
    <property type="entry name" value="Farnesyl Diphosphate Synthase"/>
    <property type="match status" value="2"/>
</dbReference>
<evidence type="ECO:0000256" key="10">
    <source>
        <dbReference type="ARBA" id="ARBA00023166"/>
    </source>
</evidence>
<evidence type="ECO:0000256" key="6">
    <source>
        <dbReference type="ARBA" id="ARBA00022778"/>
    </source>
</evidence>
<protein>
    <submittedName>
        <fullName evidence="13">Polyprenyl synthetase</fullName>
    </submittedName>
</protein>
<keyword evidence="8" id="KW-0443">Lipid metabolism</keyword>
<keyword evidence="8" id="KW-0444">Lipid biosynthesis</keyword>
<keyword evidence="11" id="KW-0753">Steroid metabolism</keyword>
<comment type="caution">
    <text evidence="13">The sequence shown here is derived from an EMBL/GenBank/DDBJ whole genome shotgun (WGS) entry which is preliminary data.</text>
</comment>
<dbReference type="AlphaFoldDB" id="A0A1R3JYF3"/>
<keyword evidence="3" id="KW-0153">Cholesterol metabolism</keyword>
<keyword evidence="7" id="KW-0460">Magnesium</keyword>
<keyword evidence="10" id="KW-1207">Sterol metabolism</keyword>
<evidence type="ECO:0000256" key="5">
    <source>
        <dbReference type="ARBA" id="ARBA00022723"/>
    </source>
</evidence>
<dbReference type="GO" id="GO:0045337">
    <property type="term" value="P:farnesyl diphosphate biosynthetic process"/>
    <property type="evidence" value="ECO:0007669"/>
    <property type="project" value="TreeGrafter"/>
</dbReference>
<dbReference type="Gramene" id="OMO99851">
    <property type="protein sequence ID" value="OMO99851"/>
    <property type="gene ID" value="CCACVL1_03580"/>
</dbReference>
<name>A0A1R3JYF3_COCAP</name>
<dbReference type="PANTHER" id="PTHR11525">
    <property type="entry name" value="FARNESYL-PYROPHOSPHATE SYNTHETASE"/>
    <property type="match status" value="1"/>
</dbReference>
<comment type="similarity">
    <text evidence="2">Belongs to the FPP/GGPP synthase family.</text>
</comment>
<dbReference type="SUPFAM" id="SSF48576">
    <property type="entry name" value="Terpenoid synthases"/>
    <property type="match status" value="1"/>
</dbReference>
<keyword evidence="6" id="KW-0152">Cholesterol biosynthesis</keyword>
<comment type="cofactor">
    <cofactor evidence="1">
        <name>Mg(2+)</name>
        <dbReference type="ChEBI" id="CHEBI:18420"/>
    </cofactor>
</comment>
<evidence type="ECO:0000256" key="3">
    <source>
        <dbReference type="ARBA" id="ARBA00022548"/>
    </source>
</evidence>
<keyword evidence="9" id="KW-0756">Sterol biosynthesis</keyword>
<organism evidence="13 14">
    <name type="scientific">Corchorus capsularis</name>
    <name type="common">Jute</name>
    <dbReference type="NCBI Taxonomy" id="210143"/>
    <lineage>
        <taxon>Eukaryota</taxon>
        <taxon>Viridiplantae</taxon>
        <taxon>Streptophyta</taxon>
        <taxon>Embryophyta</taxon>
        <taxon>Tracheophyta</taxon>
        <taxon>Spermatophyta</taxon>
        <taxon>Magnoliopsida</taxon>
        <taxon>eudicotyledons</taxon>
        <taxon>Gunneridae</taxon>
        <taxon>Pentapetalae</taxon>
        <taxon>rosids</taxon>
        <taxon>malvids</taxon>
        <taxon>Malvales</taxon>
        <taxon>Malvaceae</taxon>
        <taxon>Grewioideae</taxon>
        <taxon>Apeibeae</taxon>
        <taxon>Corchorus</taxon>
    </lineage>
</organism>
<evidence type="ECO:0000256" key="12">
    <source>
        <dbReference type="ARBA" id="ARBA00046091"/>
    </source>
</evidence>
<evidence type="ECO:0000256" key="11">
    <source>
        <dbReference type="ARBA" id="ARBA00023221"/>
    </source>
</evidence>
<dbReference type="GO" id="GO:0005737">
    <property type="term" value="C:cytoplasm"/>
    <property type="evidence" value="ECO:0007669"/>
    <property type="project" value="TreeGrafter"/>
</dbReference>
<dbReference type="Pfam" id="PF00348">
    <property type="entry name" value="polyprenyl_synt"/>
    <property type="match status" value="1"/>
</dbReference>
<evidence type="ECO:0000256" key="7">
    <source>
        <dbReference type="ARBA" id="ARBA00022842"/>
    </source>
</evidence>
<keyword evidence="4" id="KW-0808">Transferase</keyword>
<keyword evidence="8" id="KW-0752">Steroid biosynthesis</keyword>
<dbReference type="GO" id="GO:0006695">
    <property type="term" value="P:cholesterol biosynthetic process"/>
    <property type="evidence" value="ECO:0007669"/>
    <property type="project" value="UniProtKB-KW"/>
</dbReference>
<dbReference type="InterPro" id="IPR000092">
    <property type="entry name" value="Polyprenyl_synt"/>
</dbReference>
<dbReference type="InterPro" id="IPR008949">
    <property type="entry name" value="Isoprenoid_synthase_dom_sf"/>
</dbReference>
<dbReference type="GO" id="GO:0046872">
    <property type="term" value="F:metal ion binding"/>
    <property type="evidence" value="ECO:0007669"/>
    <property type="project" value="UniProtKB-KW"/>
</dbReference>
<dbReference type="EMBL" id="AWWV01006766">
    <property type="protein sequence ID" value="OMO99851.1"/>
    <property type="molecule type" value="Genomic_DNA"/>
</dbReference>
<evidence type="ECO:0000256" key="9">
    <source>
        <dbReference type="ARBA" id="ARBA00023011"/>
    </source>
</evidence>
<dbReference type="GO" id="GO:0004337">
    <property type="term" value="F:(2E,6E)-farnesyl diphosphate synthase activity"/>
    <property type="evidence" value="ECO:0007669"/>
    <property type="project" value="TreeGrafter"/>
</dbReference>
<dbReference type="PANTHER" id="PTHR11525:SF13">
    <property type="entry name" value="FARNESYL PYROPHOSPHATE SYNTHASE 2-LIKE ISOFORM X1"/>
    <property type="match status" value="1"/>
</dbReference>
<keyword evidence="14" id="KW-1185">Reference proteome</keyword>
<evidence type="ECO:0000256" key="8">
    <source>
        <dbReference type="ARBA" id="ARBA00022955"/>
    </source>
</evidence>
<sequence>MIDVMTTLHGEKYLSKYSLSLHRRIVQYKTAYYSFYLPDDFQDCFGDPVVIGKVRTDIEDFKCSWLVVKALERANEEILMNVVGNVVAILARLLPQKYA</sequence>
<dbReference type="OrthoDB" id="1503616at2759"/>
<evidence type="ECO:0000256" key="1">
    <source>
        <dbReference type="ARBA" id="ARBA00001946"/>
    </source>
</evidence>
<dbReference type="Proteomes" id="UP000188268">
    <property type="component" value="Unassembled WGS sequence"/>
</dbReference>
<evidence type="ECO:0000256" key="4">
    <source>
        <dbReference type="ARBA" id="ARBA00022679"/>
    </source>
</evidence>